<dbReference type="EMBL" id="KV878900">
    <property type="protein sequence ID" value="OJJ83200.1"/>
    <property type="molecule type" value="Genomic_DNA"/>
</dbReference>
<evidence type="ECO:0000313" key="3">
    <source>
        <dbReference type="Proteomes" id="UP000184300"/>
    </source>
</evidence>
<dbReference type="GeneID" id="34462807"/>
<protein>
    <submittedName>
        <fullName evidence="2">Uncharacterized protein</fullName>
    </submittedName>
</protein>
<sequence length="154" mass="17262">MVYGFFLPLPVFGYSKLLCVVFFFHSTVLFSLFFCFPSHFLSSSAPELTKPNNNETVSLAVIAAAPAQFSNEDSRSICRSINWDPAAILVWEEPNWEKVQRNSRTGNLLVKTVVCELDVLRCTPVVRSFPLIIILPFGHDSVHMKSAAQTYSAN</sequence>
<keyword evidence="1" id="KW-0812">Transmembrane</keyword>
<keyword evidence="1" id="KW-1133">Transmembrane helix</keyword>
<dbReference type="AlphaFoldDB" id="A0A1L9VH34"/>
<accession>A0A1L9VH34</accession>
<dbReference type="Proteomes" id="UP000184300">
    <property type="component" value="Unassembled WGS sequence"/>
</dbReference>
<evidence type="ECO:0000256" key="1">
    <source>
        <dbReference type="SAM" id="Phobius"/>
    </source>
</evidence>
<keyword evidence="1" id="KW-0472">Membrane</keyword>
<feature type="transmembrane region" description="Helical" evidence="1">
    <location>
        <begin position="12"/>
        <end position="36"/>
    </location>
</feature>
<dbReference type="VEuPathDB" id="FungiDB:ASPGLDRAFT_468750"/>
<gene>
    <name evidence="2" type="ORF">ASPGLDRAFT_468750</name>
</gene>
<dbReference type="RefSeq" id="XP_022399898.1">
    <property type="nucleotide sequence ID" value="XM_022546546.1"/>
</dbReference>
<organism evidence="2 3">
    <name type="scientific">Aspergillus glaucus CBS 516.65</name>
    <dbReference type="NCBI Taxonomy" id="1160497"/>
    <lineage>
        <taxon>Eukaryota</taxon>
        <taxon>Fungi</taxon>
        <taxon>Dikarya</taxon>
        <taxon>Ascomycota</taxon>
        <taxon>Pezizomycotina</taxon>
        <taxon>Eurotiomycetes</taxon>
        <taxon>Eurotiomycetidae</taxon>
        <taxon>Eurotiales</taxon>
        <taxon>Aspergillaceae</taxon>
        <taxon>Aspergillus</taxon>
        <taxon>Aspergillus subgen. Aspergillus</taxon>
    </lineage>
</organism>
<keyword evidence="3" id="KW-1185">Reference proteome</keyword>
<proteinExistence type="predicted"/>
<reference evidence="3" key="1">
    <citation type="journal article" date="2017" name="Genome Biol.">
        <title>Comparative genomics reveals high biological diversity and specific adaptations in the industrially and medically important fungal genus Aspergillus.</title>
        <authorList>
            <person name="de Vries R.P."/>
            <person name="Riley R."/>
            <person name="Wiebenga A."/>
            <person name="Aguilar-Osorio G."/>
            <person name="Amillis S."/>
            <person name="Uchima C.A."/>
            <person name="Anderluh G."/>
            <person name="Asadollahi M."/>
            <person name="Askin M."/>
            <person name="Barry K."/>
            <person name="Battaglia E."/>
            <person name="Bayram O."/>
            <person name="Benocci T."/>
            <person name="Braus-Stromeyer S.A."/>
            <person name="Caldana C."/>
            <person name="Canovas D."/>
            <person name="Cerqueira G.C."/>
            <person name="Chen F."/>
            <person name="Chen W."/>
            <person name="Choi C."/>
            <person name="Clum A."/>
            <person name="Dos Santos R.A."/>
            <person name="Damasio A.R."/>
            <person name="Diallinas G."/>
            <person name="Emri T."/>
            <person name="Fekete E."/>
            <person name="Flipphi M."/>
            <person name="Freyberg S."/>
            <person name="Gallo A."/>
            <person name="Gournas C."/>
            <person name="Habgood R."/>
            <person name="Hainaut M."/>
            <person name="Harispe M.L."/>
            <person name="Henrissat B."/>
            <person name="Hilden K.S."/>
            <person name="Hope R."/>
            <person name="Hossain A."/>
            <person name="Karabika E."/>
            <person name="Karaffa L."/>
            <person name="Karanyi Z."/>
            <person name="Krasevec N."/>
            <person name="Kuo A."/>
            <person name="Kusch H."/>
            <person name="LaButti K."/>
            <person name="Lagendijk E.L."/>
            <person name="Lapidus A."/>
            <person name="Levasseur A."/>
            <person name="Lindquist E."/>
            <person name="Lipzen A."/>
            <person name="Logrieco A.F."/>
            <person name="MacCabe A."/>
            <person name="Maekelae M.R."/>
            <person name="Malavazi I."/>
            <person name="Melin P."/>
            <person name="Meyer V."/>
            <person name="Mielnichuk N."/>
            <person name="Miskei M."/>
            <person name="Molnar A.P."/>
            <person name="Mule G."/>
            <person name="Ngan C.Y."/>
            <person name="Orejas M."/>
            <person name="Orosz E."/>
            <person name="Ouedraogo J.P."/>
            <person name="Overkamp K.M."/>
            <person name="Park H.-S."/>
            <person name="Perrone G."/>
            <person name="Piumi F."/>
            <person name="Punt P.J."/>
            <person name="Ram A.F."/>
            <person name="Ramon A."/>
            <person name="Rauscher S."/>
            <person name="Record E."/>
            <person name="Riano-Pachon D.M."/>
            <person name="Robert V."/>
            <person name="Roehrig J."/>
            <person name="Ruller R."/>
            <person name="Salamov A."/>
            <person name="Salih N.S."/>
            <person name="Samson R.A."/>
            <person name="Sandor E."/>
            <person name="Sanguinetti M."/>
            <person name="Schuetze T."/>
            <person name="Sepcic K."/>
            <person name="Shelest E."/>
            <person name="Sherlock G."/>
            <person name="Sophianopoulou V."/>
            <person name="Squina F.M."/>
            <person name="Sun H."/>
            <person name="Susca A."/>
            <person name="Todd R.B."/>
            <person name="Tsang A."/>
            <person name="Unkles S.E."/>
            <person name="van de Wiele N."/>
            <person name="van Rossen-Uffink D."/>
            <person name="Oliveira J.V."/>
            <person name="Vesth T.C."/>
            <person name="Visser J."/>
            <person name="Yu J.-H."/>
            <person name="Zhou M."/>
            <person name="Andersen M.R."/>
            <person name="Archer D.B."/>
            <person name="Baker S.E."/>
            <person name="Benoit I."/>
            <person name="Brakhage A.A."/>
            <person name="Braus G.H."/>
            <person name="Fischer R."/>
            <person name="Frisvad J.C."/>
            <person name="Goldman G.H."/>
            <person name="Houbraken J."/>
            <person name="Oakley B."/>
            <person name="Pocsi I."/>
            <person name="Scazzocchio C."/>
            <person name="Seiboth B."/>
            <person name="vanKuyk P.A."/>
            <person name="Wortman J."/>
            <person name="Dyer P.S."/>
            <person name="Grigoriev I.V."/>
        </authorList>
    </citation>
    <scope>NUCLEOTIDE SEQUENCE [LARGE SCALE GENOMIC DNA]</scope>
    <source>
        <strain evidence="3">CBS 516.65</strain>
    </source>
</reference>
<evidence type="ECO:0000313" key="2">
    <source>
        <dbReference type="EMBL" id="OJJ83200.1"/>
    </source>
</evidence>
<name>A0A1L9VH34_ASPGL</name>